<dbReference type="PROSITE" id="PS50199">
    <property type="entry name" value="ZF_RANBP2_2"/>
    <property type="match status" value="1"/>
</dbReference>
<dbReference type="Gene3D" id="2.30.30.380">
    <property type="entry name" value="Zn-finger domain of Sec23/24"/>
    <property type="match status" value="1"/>
</dbReference>
<evidence type="ECO:0000256" key="3">
    <source>
        <dbReference type="ARBA" id="ARBA00022833"/>
    </source>
</evidence>
<keyword evidence="1" id="KW-0479">Metal-binding</keyword>
<reference evidence="7 8" key="1">
    <citation type="submission" date="2024-09" db="EMBL/GenBank/DDBJ databases">
        <title>Genome sequencing and assembly of Phytophthora oleae, isolate VK10A, causative agent of rot of olive drupes.</title>
        <authorList>
            <person name="Conti Taguali S."/>
            <person name="Riolo M."/>
            <person name="La Spada F."/>
            <person name="Cacciola S.O."/>
            <person name="Dionisio G."/>
        </authorList>
    </citation>
    <scope>NUCLEOTIDE SEQUENCE [LARGE SCALE GENOMIC DNA]</scope>
    <source>
        <strain evidence="7 8">VK10A</strain>
    </source>
</reference>
<feature type="compositionally biased region" description="Polar residues" evidence="5">
    <location>
        <begin position="53"/>
        <end position="68"/>
    </location>
</feature>
<feature type="domain" description="RanBP2-type" evidence="6">
    <location>
        <begin position="1"/>
        <end position="30"/>
    </location>
</feature>
<dbReference type="EMBL" id="JBIMZQ010000019">
    <property type="protein sequence ID" value="KAL3665939.1"/>
    <property type="molecule type" value="Genomic_DNA"/>
</dbReference>
<dbReference type="InterPro" id="IPR001876">
    <property type="entry name" value="Znf_RanBP2"/>
</dbReference>
<dbReference type="SUPFAM" id="SSF90209">
    <property type="entry name" value="Ran binding protein zinc finger-like"/>
    <property type="match status" value="1"/>
</dbReference>
<gene>
    <name evidence="7" type="ORF">V7S43_009359</name>
</gene>
<dbReference type="AlphaFoldDB" id="A0ABD3FHX5"/>
<dbReference type="SMART" id="SM00547">
    <property type="entry name" value="ZnF_RBZ"/>
    <property type="match status" value="1"/>
</dbReference>
<proteinExistence type="predicted"/>
<dbReference type="InterPro" id="IPR036443">
    <property type="entry name" value="Znf_RanBP2_sf"/>
</dbReference>
<keyword evidence="3" id="KW-0862">Zinc</keyword>
<keyword evidence="2 4" id="KW-0863">Zinc-finger</keyword>
<accession>A0ABD3FHX5</accession>
<keyword evidence="8" id="KW-1185">Reference proteome</keyword>
<evidence type="ECO:0000256" key="2">
    <source>
        <dbReference type="ARBA" id="ARBA00022771"/>
    </source>
</evidence>
<evidence type="ECO:0000259" key="6">
    <source>
        <dbReference type="PROSITE" id="PS50199"/>
    </source>
</evidence>
<dbReference type="Proteomes" id="UP001632037">
    <property type="component" value="Unassembled WGS sequence"/>
</dbReference>
<name>A0ABD3FHX5_9STRA</name>
<evidence type="ECO:0000313" key="7">
    <source>
        <dbReference type="EMBL" id="KAL3665939.1"/>
    </source>
</evidence>
<evidence type="ECO:0000313" key="8">
    <source>
        <dbReference type="Proteomes" id="UP001632037"/>
    </source>
</evidence>
<evidence type="ECO:0000256" key="4">
    <source>
        <dbReference type="PROSITE-ProRule" id="PRU00322"/>
    </source>
</evidence>
<comment type="caution">
    <text evidence="7">The sequence shown here is derived from an EMBL/GenBank/DDBJ whole genome shotgun (WGS) entry which is preliminary data.</text>
</comment>
<dbReference type="PROSITE" id="PS01358">
    <property type="entry name" value="ZF_RANBP2_1"/>
    <property type="match status" value="1"/>
</dbReference>
<evidence type="ECO:0000256" key="5">
    <source>
        <dbReference type="SAM" id="MobiDB-lite"/>
    </source>
</evidence>
<sequence>MVTDWSCSRCTFSNKANVQQCAMCMSSRPAVVPAKKTAASPSNGRSAKRSKLKSTPPSQSSLLYTVGSSAEKEKQRLQKKLQQLKELGIELPQDEMMALLQRNCFSVHGAASDYFERMAMKDSQTTVEGDDKAKRRLKRALEKMETVDESFRVLGKTSMQASVNRQGVQLQMGQELLFQAENAGKKRLRPGMASSSTASGIVRIATLQHAQIGRLERNMETLLHPLMKTGLVKLGGVCETPPVSSHTFASFDVAVFVYVSVKAFDVFKDGDVNFHLSEQLYSLLQLLNGVETPSLDALAARSTSEADNSSSQVNPEDLDTLFSECVGANDALSSDADPSKHLVQYLNAIELRDHQKQALRWMLRREDQTRNGTSELESTDPVSFSLIAVVWALVTNYTGLDSDVGRTTLPLQQFLLRQPLREKRVIDSTRASSSLSRWNIGG</sequence>
<protein>
    <recommendedName>
        <fullName evidence="6">RanBP2-type domain-containing protein</fullName>
    </recommendedName>
</protein>
<dbReference type="GO" id="GO:0008270">
    <property type="term" value="F:zinc ion binding"/>
    <property type="evidence" value="ECO:0007669"/>
    <property type="project" value="UniProtKB-KW"/>
</dbReference>
<evidence type="ECO:0000256" key="1">
    <source>
        <dbReference type="ARBA" id="ARBA00022723"/>
    </source>
</evidence>
<organism evidence="7 8">
    <name type="scientific">Phytophthora oleae</name>
    <dbReference type="NCBI Taxonomy" id="2107226"/>
    <lineage>
        <taxon>Eukaryota</taxon>
        <taxon>Sar</taxon>
        <taxon>Stramenopiles</taxon>
        <taxon>Oomycota</taxon>
        <taxon>Peronosporomycetes</taxon>
        <taxon>Peronosporales</taxon>
        <taxon>Peronosporaceae</taxon>
        <taxon>Phytophthora</taxon>
    </lineage>
</organism>
<feature type="region of interest" description="Disordered" evidence="5">
    <location>
        <begin position="32"/>
        <end position="69"/>
    </location>
</feature>